<protein>
    <submittedName>
        <fullName evidence="4">Pyridoxal phosphate-dependent aminotransferase family protein</fullName>
    </submittedName>
</protein>
<keyword evidence="5" id="KW-1185">Reference proteome</keyword>
<dbReference type="InterPro" id="IPR015422">
    <property type="entry name" value="PyrdxlP-dep_Trfase_small"/>
</dbReference>
<dbReference type="GO" id="GO:0008710">
    <property type="term" value="F:8-amino-7-oxononanoate synthase activity"/>
    <property type="evidence" value="ECO:0007669"/>
    <property type="project" value="TreeGrafter"/>
</dbReference>
<comment type="caution">
    <text evidence="4">The sequence shown here is derived from an EMBL/GenBank/DDBJ whole genome shotgun (WGS) entry which is preliminary data.</text>
</comment>
<dbReference type="InterPro" id="IPR015421">
    <property type="entry name" value="PyrdxlP-dep_Trfase_major"/>
</dbReference>
<comment type="cofactor">
    <cofactor evidence="1">
        <name>pyridoxal 5'-phosphate</name>
        <dbReference type="ChEBI" id="CHEBI:597326"/>
    </cofactor>
</comment>
<dbReference type="InterPro" id="IPR050087">
    <property type="entry name" value="AON_synthase_class-II"/>
</dbReference>
<dbReference type="EMBL" id="JACHVC010000012">
    <property type="protein sequence ID" value="MBC2606710.1"/>
    <property type="molecule type" value="Genomic_DNA"/>
</dbReference>
<dbReference type="GO" id="GO:0009102">
    <property type="term" value="P:biotin biosynthetic process"/>
    <property type="evidence" value="ECO:0007669"/>
    <property type="project" value="TreeGrafter"/>
</dbReference>
<evidence type="ECO:0000313" key="4">
    <source>
        <dbReference type="EMBL" id="MBC2606710.1"/>
    </source>
</evidence>
<organism evidence="4 5">
    <name type="scientific">Pelagicoccus albus</name>
    <dbReference type="NCBI Taxonomy" id="415222"/>
    <lineage>
        <taxon>Bacteria</taxon>
        <taxon>Pseudomonadati</taxon>
        <taxon>Verrucomicrobiota</taxon>
        <taxon>Opitutia</taxon>
        <taxon>Puniceicoccales</taxon>
        <taxon>Pelagicoccaceae</taxon>
        <taxon>Pelagicoccus</taxon>
    </lineage>
</organism>
<evidence type="ECO:0000256" key="3">
    <source>
        <dbReference type="ARBA" id="ARBA00022898"/>
    </source>
</evidence>
<evidence type="ECO:0000313" key="5">
    <source>
        <dbReference type="Proteomes" id="UP000526501"/>
    </source>
</evidence>
<sequence>MEPIDLNAPLTRTASAEGKIWNYFGGTAYLGLQTLPEFQERYIENVLRFGTAYGASREANVRFPVYNEVESLLADWLGHEEALTLSSGYLASQLVCQTLAAKGHTTYQVKGAHASLSNGFTEKLSLDFETLREKLNKEETDALPPVVMLDSIDFRGLHYPSFSELAKLPLDRLILVVDDSHGFGVIGEDGIGSSHALRKLEPTELIVCGSLNKGLATQAGVVLASSKRISDLKKNPIYSSASPASPASLQTLLETVALRRTQFEKLQENLAVFERGTVGISWLHRNQGHPAYTCDCEGISRYLEELDTLITSFEYPAHSGHTINRIILSADHQANDIERLCRLLNEFVSR</sequence>
<dbReference type="PANTHER" id="PTHR13693">
    <property type="entry name" value="CLASS II AMINOTRANSFERASE/8-AMINO-7-OXONONANOATE SYNTHASE"/>
    <property type="match status" value="1"/>
</dbReference>
<dbReference type="Gene3D" id="3.40.640.10">
    <property type="entry name" value="Type I PLP-dependent aspartate aminotransferase-like (Major domain)"/>
    <property type="match status" value="1"/>
</dbReference>
<dbReference type="SUPFAM" id="SSF53383">
    <property type="entry name" value="PLP-dependent transferases"/>
    <property type="match status" value="1"/>
</dbReference>
<keyword evidence="4" id="KW-0032">Aminotransferase</keyword>
<dbReference type="InterPro" id="IPR015424">
    <property type="entry name" value="PyrdxlP-dep_Trfase"/>
</dbReference>
<reference evidence="4 5" key="1">
    <citation type="submission" date="2020-07" db="EMBL/GenBank/DDBJ databases">
        <authorList>
            <person name="Feng X."/>
        </authorList>
    </citation>
    <scope>NUCLEOTIDE SEQUENCE [LARGE SCALE GENOMIC DNA]</scope>
    <source>
        <strain evidence="4 5">JCM23202</strain>
    </source>
</reference>
<keyword evidence="3" id="KW-0663">Pyridoxal phosphate</keyword>
<evidence type="ECO:0000256" key="2">
    <source>
        <dbReference type="ARBA" id="ARBA00022679"/>
    </source>
</evidence>
<gene>
    <name evidence="4" type="ORF">H5P27_11720</name>
</gene>
<keyword evidence="2 4" id="KW-0808">Transferase</keyword>
<dbReference type="RefSeq" id="WP_185660576.1">
    <property type="nucleotide sequence ID" value="NZ_CAWPOO010000012.1"/>
</dbReference>
<accession>A0A7X1E8E2</accession>
<dbReference type="Proteomes" id="UP000526501">
    <property type="component" value="Unassembled WGS sequence"/>
</dbReference>
<dbReference type="Gene3D" id="3.90.1150.10">
    <property type="entry name" value="Aspartate Aminotransferase, domain 1"/>
    <property type="match status" value="1"/>
</dbReference>
<evidence type="ECO:0000256" key="1">
    <source>
        <dbReference type="ARBA" id="ARBA00001933"/>
    </source>
</evidence>
<dbReference type="PANTHER" id="PTHR13693:SF100">
    <property type="entry name" value="8-AMINO-7-OXONONANOATE SYNTHASE"/>
    <property type="match status" value="1"/>
</dbReference>
<dbReference type="GO" id="GO:0008483">
    <property type="term" value="F:transaminase activity"/>
    <property type="evidence" value="ECO:0007669"/>
    <property type="project" value="UniProtKB-KW"/>
</dbReference>
<proteinExistence type="predicted"/>
<dbReference type="AlphaFoldDB" id="A0A7X1E8E2"/>
<name>A0A7X1E8E2_9BACT</name>